<feature type="signal peptide" evidence="1">
    <location>
        <begin position="1"/>
        <end position="18"/>
    </location>
</feature>
<evidence type="ECO:0000256" key="1">
    <source>
        <dbReference type="SAM" id="SignalP"/>
    </source>
</evidence>
<accession>A0ABT9GLI2</accession>
<dbReference type="RefSeq" id="WP_305944020.1">
    <property type="nucleotide sequence ID" value="NZ_JAUZVY010000001.1"/>
</dbReference>
<keyword evidence="2" id="KW-0449">Lipoprotein</keyword>
<dbReference type="Proteomes" id="UP001236258">
    <property type="component" value="Unassembled WGS sequence"/>
</dbReference>
<comment type="caution">
    <text evidence="2">The sequence shown here is derived from an EMBL/GenBank/DDBJ whole genome shotgun (WGS) entry which is preliminary data.</text>
</comment>
<name>A0ABT9GLI2_9GAMM</name>
<feature type="chain" id="PRO_5047021291" evidence="1">
    <location>
        <begin position="19"/>
        <end position="189"/>
    </location>
</feature>
<sequence length="189" mass="21287">MKLFFAIVFSVLLISACASPHRPLFISPKPEASASLNLGTSSFGWQLLDKRPKSSMLTIQTVDKVVALPNKPDWRAQLQSLLAQQFQAAGALLEPAASTQLQFNVLTLLAQAKQHPLDHEVHSEVVIEVAIRSEGGHYRKRFSGQSSYTAPFKVDPASVERELNQLTERVLHDILHDQHWQQYLRRQLQ</sequence>
<gene>
    <name evidence="2" type="ORF">Q3O59_02110</name>
</gene>
<dbReference type="EMBL" id="JAUZVY010000001">
    <property type="protein sequence ID" value="MDP4527826.1"/>
    <property type="molecule type" value="Genomic_DNA"/>
</dbReference>
<evidence type="ECO:0000313" key="2">
    <source>
        <dbReference type="EMBL" id="MDP4527826.1"/>
    </source>
</evidence>
<dbReference type="InterPro" id="IPR005619">
    <property type="entry name" value="Uncharacterised_YajG"/>
</dbReference>
<keyword evidence="1" id="KW-0732">Signal</keyword>
<proteinExistence type="predicted"/>
<keyword evidence="3" id="KW-1185">Reference proteome</keyword>
<evidence type="ECO:0000313" key="3">
    <source>
        <dbReference type="Proteomes" id="UP001236258"/>
    </source>
</evidence>
<reference evidence="2 3" key="1">
    <citation type="submission" date="2023-08" db="EMBL/GenBank/DDBJ databases">
        <authorList>
            <person name="Joshi A."/>
            <person name="Thite S."/>
        </authorList>
    </citation>
    <scope>NUCLEOTIDE SEQUENCE [LARGE SCALE GENOMIC DNA]</scope>
    <source>
        <strain evidence="2 3">1E1</strain>
    </source>
</reference>
<dbReference type="Pfam" id="PF03923">
    <property type="entry name" value="Lipoprotein_16"/>
    <property type="match status" value="1"/>
</dbReference>
<protein>
    <submittedName>
        <fullName evidence="2">YajG family lipoprotein</fullName>
    </submittedName>
</protein>
<dbReference type="PROSITE" id="PS51257">
    <property type="entry name" value="PROKAR_LIPOPROTEIN"/>
    <property type="match status" value="1"/>
</dbReference>
<organism evidence="2 3">
    <name type="scientific">Alkalimonas delamerensis</name>
    <dbReference type="NCBI Taxonomy" id="265981"/>
    <lineage>
        <taxon>Bacteria</taxon>
        <taxon>Pseudomonadati</taxon>
        <taxon>Pseudomonadota</taxon>
        <taxon>Gammaproteobacteria</taxon>
        <taxon>Alkalimonas</taxon>
    </lineage>
</organism>